<keyword evidence="3" id="KW-1185">Reference proteome</keyword>
<protein>
    <submittedName>
        <fullName evidence="4">C2 domain-containing protein</fullName>
    </submittedName>
</protein>
<accession>A0A915KBZ5</accession>
<dbReference type="PROSITE" id="PS50004">
    <property type="entry name" value="C2"/>
    <property type="match status" value="1"/>
</dbReference>
<dbReference type="PANTHER" id="PTHR46291:SF4">
    <property type="entry name" value="C2 CALCIUM-DEPENDENT DOMAIN-CONTAINING PROTEIN 4C-LIKE"/>
    <property type="match status" value="1"/>
</dbReference>
<feature type="region of interest" description="Disordered" evidence="1">
    <location>
        <begin position="568"/>
        <end position="592"/>
    </location>
</feature>
<dbReference type="InterPro" id="IPR000008">
    <property type="entry name" value="C2_dom"/>
</dbReference>
<dbReference type="Proteomes" id="UP000887565">
    <property type="component" value="Unplaced"/>
</dbReference>
<sequence>MNNEKQLDRLVVADGSMRLLANVEAKNASSLMMAPHIRVHYSKSDFSNCGNFKNYSPFPSSSVESAPPSTRRPFLTVTYSQDGAYASSSSSSYRYSRKNRTNFINQKRTFDKNVPTQSFYDEHSPTGRPDLYGNGNYYRYSVSSPSKNAAHYSSSTIQNRQYNNTEPFENRYHSARDKNIIDNVPLETAVVEPAAVELTNTKQRHYKADKSPSQLAYFQNRSDCSISVPLGQVDRSSSFGETTLPNRTTTCNQKRTFYRHSTVMMRTKNVPQNHKQLSVPEIRVRSLSTPSSPDTAHDDNRNEQQNRRYNRAIVKNLNTSVNKEDDDDDNHLLETFQGARRGDEKVFFPLTTNGGGGGRRVARYSMDNAAVSMDNAASKMNLEKMKSRSATSSTVRLGSSSPAFRRRLPLTPDQNPIEFVVSPPPSISDLTPSEQPPLVAPTPRTSYLMVVNPDTRQRSNSLQMTGEVSFGKVALESGVSGALALPGQMAPLRRRGTGRKLPQAPSVISTNNGQATTDEPKIPIRKESHQSDCPLFTFSATGKMCHRRTSEQSMEQYIATTCTCSSLSDDKSEDYKSVSPGSSSDTEDQTGISSYGSLASVKKPSLQNDSGFSSDAVVDQLNINPTAAAVPLTPVEKRIIDEYRPAGDDKDHGLGTLYFTGQYFPVRKRLRINVHKAENLAGQLRPEMELNTFVKMYLDPGKLHKQNGCRLVKNSRNAVYNEELFFDNLSETEIQNLSLVIKVCHMVKKQFQKKDIAVGAVVEPLAPLLTSKKEVKFVRHLKPKHIKNNSKLIQELIYYAPYDY</sequence>
<dbReference type="WBParaSite" id="nRc.2.0.1.t35429-RA">
    <property type="protein sequence ID" value="nRc.2.0.1.t35429-RA"/>
    <property type="gene ID" value="nRc.2.0.1.g35429"/>
</dbReference>
<name>A0A915KBZ5_ROMCU</name>
<feature type="compositionally biased region" description="Polar residues" evidence="1">
    <location>
        <begin position="506"/>
        <end position="517"/>
    </location>
</feature>
<dbReference type="SMART" id="SM00239">
    <property type="entry name" value="C2"/>
    <property type="match status" value="1"/>
</dbReference>
<dbReference type="SUPFAM" id="SSF49562">
    <property type="entry name" value="C2 domain (Calcium/lipid-binding domain, CaLB)"/>
    <property type="match status" value="1"/>
</dbReference>
<organism evidence="3 4">
    <name type="scientific">Romanomermis culicivorax</name>
    <name type="common">Nematode worm</name>
    <dbReference type="NCBI Taxonomy" id="13658"/>
    <lineage>
        <taxon>Eukaryota</taxon>
        <taxon>Metazoa</taxon>
        <taxon>Ecdysozoa</taxon>
        <taxon>Nematoda</taxon>
        <taxon>Enoplea</taxon>
        <taxon>Dorylaimia</taxon>
        <taxon>Mermithida</taxon>
        <taxon>Mermithoidea</taxon>
        <taxon>Mermithidae</taxon>
        <taxon>Romanomermis</taxon>
    </lineage>
</organism>
<dbReference type="AlphaFoldDB" id="A0A915KBZ5"/>
<dbReference type="PANTHER" id="PTHR46291">
    <property type="entry name" value="C2 DOMAIN-CONTAINING PROTEIN"/>
    <property type="match status" value="1"/>
</dbReference>
<feature type="compositionally biased region" description="Polar residues" evidence="1">
    <location>
        <begin position="579"/>
        <end position="592"/>
    </location>
</feature>
<feature type="region of interest" description="Disordered" evidence="1">
    <location>
        <begin position="387"/>
        <end position="410"/>
    </location>
</feature>
<dbReference type="InterPro" id="IPR043549">
    <property type="entry name" value="C2C4C/C2C4D"/>
</dbReference>
<dbReference type="Pfam" id="PF00168">
    <property type="entry name" value="C2"/>
    <property type="match status" value="1"/>
</dbReference>
<feature type="compositionally biased region" description="Basic and acidic residues" evidence="1">
    <location>
        <begin position="295"/>
        <end position="306"/>
    </location>
</feature>
<dbReference type="Gene3D" id="2.60.40.150">
    <property type="entry name" value="C2 domain"/>
    <property type="match status" value="1"/>
</dbReference>
<evidence type="ECO:0000259" key="2">
    <source>
        <dbReference type="PROSITE" id="PS50004"/>
    </source>
</evidence>
<evidence type="ECO:0000313" key="3">
    <source>
        <dbReference type="Proteomes" id="UP000887565"/>
    </source>
</evidence>
<dbReference type="InterPro" id="IPR035892">
    <property type="entry name" value="C2_domain_sf"/>
</dbReference>
<feature type="region of interest" description="Disordered" evidence="1">
    <location>
        <begin position="285"/>
        <end position="309"/>
    </location>
</feature>
<evidence type="ECO:0000313" key="4">
    <source>
        <dbReference type="WBParaSite" id="nRc.2.0.1.t35429-RA"/>
    </source>
</evidence>
<evidence type="ECO:0000256" key="1">
    <source>
        <dbReference type="SAM" id="MobiDB-lite"/>
    </source>
</evidence>
<reference evidence="4" key="1">
    <citation type="submission" date="2022-11" db="UniProtKB">
        <authorList>
            <consortium name="WormBaseParasite"/>
        </authorList>
    </citation>
    <scope>IDENTIFICATION</scope>
</reference>
<feature type="compositionally biased region" description="Polar residues" evidence="1">
    <location>
        <begin position="388"/>
        <end position="402"/>
    </location>
</feature>
<feature type="domain" description="C2" evidence="2">
    <location>
        <begin position="653"/>
        <end position="779"/>
    </location>
</feature>
<proteinExistence type="predicted"/>
<feature type="region of interest" description="Disordered" evidence="1">
    <location>
        <begin position="495"/>
        <end position="519"/>
    </location>
</feature>